<dbReference type="EMBL" id="UINC01001000">
    <property type="protein sequence ID" value="SUZ67024.1"/>
    <property type="molecule type" value="Genomic_DNA"/>
</dbReference>
<evidence type="ECO:0000256" key="1">
    <source>
        <dbReference type="SAM" id="MobiDB-lite"/>
    </source>
</evidence>
<dbReference type="AlphaFoldDB" id="A0A381PKA3"/>
<protein>
    <submittedName>
        <fullName evidence="2">Uncharacterized protein</fullName>
    </submittedName>
</protein>
<gene>
    <name evidence="2" type="ORF">METZ01_LOCUS19878</name>
</gene>
<organism evidence="2">
    <name type="scientific">marine metagenome</name>
    <dbReference type="NCBI Taxonomy" id="408172"/>
    <lineage>
        <taxon>unclassified sequences</taxon>
        <taxon>metagenomes</taxon>
        <taxon>ecological metagenomes</taxon>
    </lineage>
</organism>
<feature type="region of interest" description="Disordered" evidence="1">
    <location>
        <begin position="135"/>
        <end position="157"/>
    </location>
</feature>
<sequence length="354" mass="40592">MVKKIFPVEEAMKTTIKFVVALLPFAMAIPIIVNAQDNFPRTALGKPDFNGNYDISSLTPYQRPTRYGNRLFLTEEEVQAMREREMTARERGSEQSNPARRAPEEGGNIGSYNDFWFDRGDDGFTIDGQYRSSILTYPENGRMPPRTPEGQAKADAAPKFAWPERDGAWWLETGEQPYDGPENQVLGVRCIFQAGASIPVRPSVYNNLKTIVQTDDYLMLYIEWMHWARIIRIDSEHNPEELSTLDGDSIGWWEGDTLVVETTNFLDRPYEPNEERRVIERFSPISDGGLLYSFTVEDSNYVDSYSGELVWPKTDQIPYEYACHEGNYAMTATLMGARVREREWREQQASSGEQ</sequence>
<feature type="compositionally biased region" description="Basic and acidic residues" evidence="1">
    <location>
        <begin position="83"/>
        <end position="93"/>
    </location>
</feature>
<evidence type="ECO:0000313" key="2">
    <source>
        <dbReference type="EMBL" id="SUZ67024.1"/>
    </source>
</evidence>
<reference evidence="2" key="1">
    <citation type="submission" date="2018-05" db="EMBL/GenBank/DDBJ databases">
        <authorList>
            <person name="Lanie J.A."/>
            <person name="Ng W.-L."/>
            <person name="Kazmierczak K.M."/>
            <person name="Andrzejewski T.M."/>
            <person name="Davidsen T.M."/>
            <person name="Wayne K.J."/>
            <person name="Tettelin H."/>
            <person name="Glass J.I."/>
            <person name="Rusch D."/>
            <person name="Podicherti R."/>
            <person name="Tsui H.-C.T."/>
            <person name="Winkler M.E."/>
        </authorList>
    </citation>
    <scope>NUCLEOTIDE SEQUENCE</scope>
</reference>
<feature type="region of interest" description="Disordered" evidence="1">
    <location>
        <begin position="83"/>
        <end position="107"/>
    </location>
</feature>
<name>A0A381PKA3_9ZZZZ</name>
<proteinExistence type="predicted"/>
<accession>A0A381PKA3</accession>